<dbReference type="Proteomes" id="UP000288096">
    <property type="component" value="Unassembled WGS sequence"/>
</dbReference>
<dbReference type="PANTHER" id="PTHR34136:SF1">
    <property type="entry name" value="UDP-N-ACETYL-D-MANNOSAMINURONIC ACID TRANSFERASE"/>
    <property type="match status" value="1"/>
</dbReference>
<keyword evidence="1" id="KW-0328">Glycosyltransferase</keyword>
<dbReference type="NCBIfam" id="TIGR00696">
    <property type="entry name" value="wecG_tagA_cpsF"/>
    <property type="match status" value="1"/>
</dbReference>
<dbReference type="InterPro" id="IPR004629">
    <property type="entry name" value="WecG_TagA_CpsF"/>
</dbReference>
<reference evidence="4" key="2">
    <citation type="submission" date="2019-01" db="EMBL/GenBank/DDBJ databases">
        <title>Genome sequence of Desulfonema ishimotonii strain Tokyo 01.</title>
        <authorList>
            <person name="Fukui M."/>
        </authorList>
    </citation>
    <scope>NUCLEOTIDE SEQUENCE [LARGE SCALE GENOMIC DNA]</scope>
    <source>
        <strain evidence="4">Tokyo 01</strain>
    </source>
</reference>
<proteinExistence type="predicted"/>
<dbReference type="AlphaFoldDB" id="A0A401FZ40"/>
<evidence type="ECO:0000256" key="1">
    <source>
        <dbReference type="ARBA" id="ARBA00022676"/>
    </source>
</evidence>
<dbReference type="OrthoDB" id="9808602at2"/>
<sequence length="250" mass="28435">MTCENILEYPVTILAQKACIRRIISQIISGLKGRYFACANPHSLQVAEKDPVFQQALKNADMIVPDGVGMVIASKLLGGKIRSRITGTDIFLGLSSELNRMGGFSVFFLGSTEENLAKIKKKMAHDFPHIRVAGTYSPPFRPEFSDEDNRLMAEAINRARPDVLWVGMTAPKQEKWIFQNRDRLNVKFIGPIGAVFDFYTGNVRRSHPVFQKMGLEWLPRLLQQPRRLYKRMLVSAPKFLMRVIVQSFSF</sequence>
<protein>
    <submittedName>
        <fullName evidence="3">Glycosyltransferase</fullName>
    </submittedName>
</protein>
<dbReference type="RefSeq" id="WP_124329400.1">
    <property type="nucleotide sequence ID" value="NZ_BEXT01000001.1"/>
</dbReference>
<keyword evidence="4" id="KW-1185">Reference proteome</keyword>
<dbReference type="CDD" id="cd06533">
    <property type="entry name" value="Glyco_transf_WecG_TagA"/>
    <property type="match status" value="1"/>
</dbReference>
<gene>
    <name evidence="3" type="ORF">DENIS_3175</name>
</gene>
<keyword evidence="2 3" id="KW-0808">Transferase</keyword>
<dbReference type="PANTHER" id="PTHR34136">
    <property type="match status" value="1"/>
</dbReference>
<reference evidence="4" key="1">
    <citation type="submission" date="2017-11" db="EMBL/GenBank/DDBJ databases">
        <authorList>
            <person name="Watanabe M."/>
            <person name="Kojima H."/>
        </authorList>
    </citation>
    <scope>NUCLEOTIDE SEQUENCE [LARGE SCALE GENOMIC DNA]</scope>
    <source>
        <strain evidence="4">Tokyo 01</strain>
    </source>
</reference>
<organism evidence="3 4">
    <name type="scientific">Desulfonema ishimotonii</name>
    <dbReference type="NCBI Taxonomy" id="45657"/>
    <lineage>
        <taxon>Bacteria</taxon>
        <taxon>Pseudomonadati</taxon>
        <taxon>Thermodesulfobacteriota</taxon>
        <taxon>Desulfobacteria</taxon>
        <taxon>Desulfobacterales</taxon>
        <taxon>Desulfococcaceae</taxon>
        <taxon>Desulfonema</taxon>
    </lineage>
</organism>
<dbReference type="Pfam" id="PF03808">
    <property type="entry name" value="Glyco_tran_WecG"/>
    <property type="match status" value="1"/>
</dbReference>
<dbReference type="EMBL" id="BEXT01000001">
    <property type="protein sequence ID" value="GBC62206.1"/>
    <property type="molecule type" value="Genomic_DNA"/>
</dbReference>
<name>A0A401FZ40_9BACT</name>
<comment type="caution">
    <text evidence="3">The sequence shown here is derived from an EMBL/GenBank/DDBJ whole genome shotgun (WGS) entry which is preliminary data.</text>
</comment>
<dbReference type="GO" id="GO:0016758">
    <property type="term" value="F:hexosyltransferase activity"/>
    <property type="evidence" value="ECO:0007669"/>
    <property type="project" value="TreeGrafter"/>
</dbReference>
<evidence type="ECO:0000313" key="3">
    <source>
        <dbReference type="EMBL" id="GBC62206.1"/>
    </source>
</evidence>
<evidence type="ECO:0000313" key="4">
    <source>
        <dbReference type="Proteomes" id="UP000288096"/>
    </source>
</evidence>
<evidence type="ECO:0000256" key="2">
    <source>
        <dbReference type="ARBA" id="ARBA00022679"/>
    </source>
</evidence>
<accession>A0A401FZ40</accession>